<name>A0A381TXI7_9ZZZZ</name>
<reference evidence="1" key="1">
    <citation type="submission" date="2018-05" db="EMBL/GenBank/DDBJ databases">
        <authorList>
            <person name="Lanie J.A."/>
            <person name="Ng W.-L."/>
            <person name="Kazmierczak K.M."/>
            <person name="Andrzejewski T.M."/>
            <person name="Davidsen T.M."/>
            <person name="Wayne K.J."/>
            <person name="Tettelin H."/>
            <person name="Glass J.I."/>
            <person name="Rusch D."/>
            <person name="Podicherti R."/>
            <person name="Tsui H.-C.T."/>
            <person name="Winkler M.E."/>
        </authorList>
    </citation>
    <scope>NUCLEOTIDE SEQUENCE</scope>
</reference>
<gene>
    <name evidence="1" type="ORF">METZ01_LOCUS73423</name>
</gene>
<dbReference type="AlphaFoldDB" id="A0A381TXI7"/>
<protein>
    <submittedName>
        <fullName evidence="1">Uncharacterized protein</fullName>
    </submittedName>
</protein>
<proteinExistence type="predicted"/>
<evidence type="ECO:0000313" key="1">
    <source>
        <dbReference type="EMBL" id="SVA20569.1"/>
    </source>
</evidence>
<sequence>MTDNTQVASKPVQEGNIAFPQRWNSLSEDGDYREVSFLMGDSESGPMARVLSFPPGRGSVRANGRAYSHHHRTDTFRIALASHSRQTRVSGHWFGQGDFVLRGANDVYVESLEGGHGALLLLVSADRRGYHPVYSDRDRAEAEATLDESASVVFGDEQPHFHEHDDDVASGIAATFADLDSKRPELYGDLHDQTNWHRMSDGSDVAMVLMGDPSSGTLVQMTQWPSEASESAKSPSPTDRFWLLIGGSCSIGERLYHAGDFRFLPAGTADPEIVRGDSGSTEVVVIADRGHWMESVCAQDPNTRSAELVGLIKQQHEALLLG</sequence>
<accession>A0A381TXI7</accession>
<dbReference type="EMBL" id="UINC01005321">
    <property type="protein sequence ID" value="SVA20569.1"/>
    <property type="molecule type" value="Genomic_DNA"/>
</dbReference>
<organism evidence="1">
    <name type="scientific">marine metagenome</name>
    <dbReference type="NCBI Taxonomy" id="408172"/>
    <lineage>
        <taxon>unclassified sequences</taxon>
        <taxon>metagenomes</taxon>
        <taxon>ecological metagenomes</taxon>
    </lineage>
</organism>